<evidence type="ECO:0000256" key="9">
    <source>
        <dbReference type="ARBA" id="ARBA00023136"/>
    </source>
</evidence>
<feature type="transmembrane region" description="Helical" evidence="10">
    <location>
        <begin position="150"/>
        <end position="170"/>
    </location>
</feature>
<dbReference type="GO" id="GO:0000139">
    <property type="term" value="C:Golgi membrane"/>
    <property type="evidence" value="ECO:0007669"/>
    <property type="project" value="UniProtKB-SubCell"/>
</dbReference>
<protein>
    <recommendedName>
        <fullName evidence="4">Golgi apparatus membrane protein TVP38</fullName>
    </recommendedName>
    <alternativeName>
        <fullName evidence="5">Golgi apparatus membrane protein tvp38</fullName>
    </alternativeName>
</protein>
<evidence type="ECO:0000256" key="1">
    <source>
        <dbReference type="ARBA" id="ARBA00002978"/>
    </source>
</evidence>
<evidence type="ECO:0000256" key="7">
    <source>
        <dbReference type="ARBA" id="ARBA00022989"/>
    </source>
</evidence>
<dbReference type="Pfam" id="PF09335">
    <property type="entry name" value="VTT_dom"/>
    <property type="match status" value="1"/>
</dbReference>
<dbReference type="STRING" id="35722.A0A0B7NU20"/>
<dbReference type="AlphaFoldDB" id="A0A0B7NU20"/>
<keyword evidence="13" id="KW-1185">Reference proteome</keyword>
<accession>A0A0B7NU20</accession>
<comment type="subcellular location">
    <subcellularLocation>
        <location evidence="2">Golgi apparatus membrane</location>
        <topology evidence="2">Multi-pass membrane protein</topology>
    </subcellularLocation>
</comment>
<evidence type="ECO:0000256" key="4">
    <source>
        <dbReference type="ARBA" id="ARBA00013533"/>
    </source>
</evidence>
<evidence type="ECO:0000256" key="2">
    <source>
        <dbReference type="ARBA" id="ARBA00004653"/>
    </source>
</evidence>
<comment type="function">
    <text evidence="1">Golgi membrane protein involved in vesicular trafficking and spindle migration.</text>
</comment>
<feature type="domain" description="VTT" evidence="11">
    <location>
        <begin position="17"/>
        <end position="132"/>
    </location>
</feature>
<name>A0A0B7NU20_9FUNG</name>
<reference evidence="12 13" key="1">
    <citation type="submission" date="2014-09" db="EMBL/GenBank/DDBJ databases">
        <authorList>
            <person name="Ellenberger Sabrina"/>
        </authorList>
    </citation>
    <scope>NUCLEOTIDE SEQUENCE [LARGE SCALE GENOMIC DNA]</scope>
    <source>
        <strain evidence="12 13">CBS 412.66</strain>
    </source>
</reference>
<evidence type="ECO:0000256" key="3">
    <source>
        <dbReference type="ARBA" id="ARBA00008640"/>
    </source>
</evidence>
<evidence type="ECO:0000256" key="5">
    <source>
        <dbReference type="ARBA" id="ARBA00020673"/>
    </source>
</evidence>
<dbReference type="PANTHER" id="PTHR47549:SF1">
    <property type="entry name" value="GOLGI APPARATUS MEMBRANE PROTEIN TVP38"/>
    <property type="match status" value="1"/>
</dbReference>
<sequence length="216" mass="23524">MILLTCLCANPPMLGHAFLITMCGYVFGFPRGCLPAACGTFLGGMLTFTLVRKLKVGRFARIMSIRKQETFDAMSMAISQGGFRIAFLIRICPLPWQISSSILSLCDAVSFKTYGLAAFLASFKTGVEVWIGSQLATLTDGTLPPEAHKVALITMGVGMTILVVVALWLYRLTMKQVQEAQGNTDVARPDEQMALLCNYQEPNDVSNLTVKISTIA</sequence>
<evidence type="ECO:0000259" key="11">
    <source>
        <dbReference type="Pfam" id="PF09335"/>
    </source>
</evidence>
<dbReference type="GO" id="GO:0016192">
    <property type="term" value="P:vesicle-mediated transport"/>
    <property type="evidence" value="ECO:0007669"/>
    <property type="project" value="TreeGrafter"/>
</dbReference>
<evidence type="ECO:0000256" key="10">
    <source>
        <dbReference type="SAM" id="Phobius"/>
    </source>
</evidence>
<gene>
    <name evidence="12" type="primary">PARPA_13305.1 scaffold 46619</name>
</gene>
<keyword evidence="8" id="KW-0333">Golgi apparatus</keyword>
<dbReference type="OrthoDB" id="166803at2759"/>
<proteinExistence type="inferred from homology"/>
<dbReference type="PANTHER" id="PTHR47549">
    <property type="entry name" value="GOLGI APPARATUS MEMBRANE PROTEIN TVP38-RELATED"/>
    <property type="match status" value="1"/>
</dbReference>
<dbReference type="InterPro" id="IPR032816">
    <property type="entry name" value="VTT_dom"/>
</dbReference>
<dbReference type="GO" id="GO:0000022">
    <property type="term" value="P:mitotic spindle elongation"/>
    <property type="evidence" value="ECO:0007669"/>
    <property type="project" value="TreeGrafter"/>
</dbReference>
<dbReference type="InterPro" id="IPR051076">
    <property type="entry name" value="Golgi_membrane_TVP38/TMEM64"/>
</dbReference>
<evidence type="ECO:0000256" key="8">
    <source>
        <dbReference type="ARBA" id="ARBA00023034"/>
    </source>
</evidence>
<dbReference type="EMBL" id="LN733986">
    <property type="protein sequence ID" value="CEP18995.1"/>
    <property type="molecule type" value="Genomic_DNA"/>
</dbReference>
<organism evidence="12 13">
    <name type="scientific">Parasitella parasitica</name>
    <dbReference type="NCBI Taxonomy" id="35722"/>
    <lineage>
        <taxon>Eukaryota</taxon>
        <taxon>Fungi</taxon>
        <taxon>Fungi incertae sedis</taxon>
        <taxon>Mucoromycota</taxon>
        <taxon>Mucoromycotina</taxon>
        <taxon>Mucoromycetes</taxon>
        <taxon>Mucorales</taxon>
        <taxon>Mucorineae</taxon>
        <taxon>Mucoraceae</taxon>
        <taxon>Parasitella</taxon>
    </lineage>
</organism>
<evidence type="ECO:0000313" key="12">
    <source>
        <dbReference type="EMBL" id="CEP18995.1"/>
    </source>
</evidence>
<evidence type="ECO:0000313" key="13">
    <source>
        <dbReference type="Proteomes" id="UP000054107"/>
    </source>
</evidence>
<keyword evidence="9 10" id="KW-0472">Membrane</keyword>
<feature type="transmembrane region" description="Helical" evidence="10">
    <location>
        <begin position="33"/>
        <end position="51"/>
    </location>
</feature>
<dbReference type="Proteomes" id="UP000054107">
    <property type="component" value="Unassembled WGS sequence"/>
</dbReference>
<keyword evidence="6 10" id="KW-0812">Transmembrane</keyword>
<evidence type="ECO:0000256" key="6">
    <source>
        <dbReference type="ARBA" id="ARBA00022692"/>
    </source>
</evidence>
<keyword evidence="7 10" id="KW-1133">Transmembrane helix</keyword>
<comment type="similarity">
    <text evidence="3">Belongs to the TVP38/TMEM64 family.</text>
</comment>